<keyword evidence="2" id="KW-1015">Disulfide bond</keyword>
<keyword evidence="1 3" id="KW-0732">Signal</keyword>
<dbReference type="PANTHER" id="PTHR47635">
    <property type="entry name" value="CUB DOMAIN-CONTAINING PROTEIN"/>
    <property type="match status" value="1"/>
</dbReference>
<dbReference type="Gene3D" id="2.60.120.200">
    <property type="match status" value="2"/>
</dbReference>
<protein>
    <recommendedName>
        <fullName evidence="4">LamG-like jellyroll fold domain-containing protein</fullName>
    </recommendedName>
</protein>
<dbReference type="Pfam" id="PF13385">
    <property type="entry name" value="Laminin_G_3"/>
    <property type="match status" value="2"/>
</dbReference>
<evidence type="ECO:0000256" key="1">
    <source>
        <dbReference type="ARBA" id="ARBA00022729"/>
    </source>
</evidence>
<feature type="domain" description="LamG-like jellyroll fold" evidence="4">
    <location>
        <begin position="133"/>
        <end position="273"/>
    </location>
</feature>
<dbReference type="SUPFAM" id="SSF49899">
    <property type="entry name" value="Concanavalin A-like lectins/glucanases"/>
    <property type="match status" value="2"/>
</dbReference>
<evidence type="ECO:0000256" key="3">
    <source>
        <dbReference type="SAM" id="SignalP"/>
    </source>
</evidence>
<dbReference type="EMBL" id="BAABCV010000007">
    <property type="protein sequence ID" value="GAA4097831.1"/>
    <property type="molecule type" value="Genomic_DNA"/>
</dbReference>
<organism evidence="5 6">
    <name type="scientific">Mucilaginibacter panaciglaebae</name>
    <dbReference type="NCBI Taxonomy" id="502331"/>
    <lineage>
        <taxon>Bacteria</taxon>
        <taxon>Pseudomonadati</taxon>
        <taxon>Bacteroidota</taxon>
        <taxon>Sphingobacteriia</taxon>
        <taxon>Sphingobacteriales</taxon>
        <taxon>Sphingobacteriaceae</taxon>
        <taxon>Mucilaginibacter</taxon>
    </lineage>
</organism>
<dbReference type="Proteomes" id="UP001500841">
    <property type="component" value="Unassembled WGS sequence"/>
</dbReference>
<gene>
    <name evidence="5" type="ORF">GCM10022392_21800</name>
</gene>
<accession>A0ABP7WVK0</accession>
<dbReference type="InterPro" id="IPR013320">
    <property type="entry name" value="ConA-like_dom_sf"/>
</dbReference>
<feature type="domain" description="LamG-like jellyroll fold" evidence="4">
    <location>
        <begin position="351"/>
        <end position="483"/>
    </location>
</feature>
<reference evidence="6" key="1">
    <citation type="journal article" date="2019" name="Int. J. Syst. Evol. Microbiol.">
        <title>The Global Catalogue of Microorganisms (GCM) 10K type strain sequencing project: providing services to taxonomists for standard genome sequencing and annotation.</title>
        <authorList>
            <consortium name="The Broad Institute Genomics Platform"/>
            <consortium name="The Broad Institute Genome Sequencing Center for Infectious Disease"/>
            <person name="Wu L."/>
            <person name="Ma J."/>
        </authorList>
    </citation>
    <scope>NUCLEOTIDE SEQUENCE [LARGE SCALE GENOMIC DNA]</scope>
    <source>
        <strain evidence="6">JCM 17085</strain>
    </source>
</reference>
<evidence type="ECO:0000313" key="6">
    <source>
        <dbReference type="Proteomes" id="UP001500841"/>
    </source>
</evidence>
<name>A0ABP7WVK0_9SPHI</name>
<sequence>MKNLTKSGLLAALAVGAFLMPSCKKDAKTNSNLNQPSPQTSNARPQKIQSLDGNLLASWPLIYGTSPGGYGTGQSTEDAGPNNHVLSFGPYITGATDRYGNANAAVYIPVTGTYPDGFSTTSYYPNDLRLSGTDFTLNIWIKLDSYNTGNDSRIMDKRYPATDGWYFSVSGDTFSAGHGHLLFSNCSSTAYSTGTVSLNTWHMVSTVYLYSANEILFYIDGVLSGTTTGIASPSSTSNSNVHFGFDQLATPNNAAFIGAMDDARIYSVAFNAADLGVLYNAPNPTGLLAYWSLDNNADDLSGNHFFGTPYNTLAVGDRFGNANSAYNFNGTSSYITAPDLAAFGNLRLNNTDFTLNAWVKVPTLGSAMQIMAKRSSTAGGWGWSITTSGYDFFGPGGGMTSSTGTTAITAGSWHMVTVTYQYSTGLLTHYVDGVAAGSYSGVFPTPTSVTNGLVIGRDDLGPNYFFNGNLDDIRIYNKALTSTEINTIKNTQF</sequence>
<evidence type="ECO:0000313" key="5">
    <source>
        <dbReference type="EMBL" id="GAA4097831.1"/>
    </source>
</evidence>
<dbReference type="InterPro" id="IPR006558">
    <property type="entry name" value="LamG-like"/>
</dbReference>
<evidence type="ECO:0000256" key="2">
    <source>
        <dbReference type="ARBA" id="ARBA00023157"/>
    </source>
</evidence>
<evidence type="ECO:0000259" key="4">
    <source>
        <dbReference type="SMART" id="SM00560"/>
    </source>
</evidence>
<dbReference type="SMART" id="SM00560">
    <property type="entry name" value="LamGL"/>
    <property type="match status" value="2"/>
</dbReference>
<comment type="caution">
    <text evidence="5">The sequence shown here is derived from an EMBL/GenBank/DDBJ whole genome shotgun (WGS) entry which is preliminary data.</text>
</comment>
<proteinExistence type="predicted"/>
<feature type="signal peptide" evidence="3">
    <location>
        <begin position="1"/>
        <end position="27"/>
    </location>
</feature>
<keyword evidence="6" id="KW-1185">Reference proteome</keyword>
<dbReference type="RefSeq" id="WP_345104059.1">
    <property type="nucleotide sequence ID" value="NZ_BAABCV010000007.1"/>
</dbReference>
<feature type="chain" id="PRO_5046101347" description="LamG-like jellyroll fold domain-containing protein" evidence="3">
    <location>
        <begin position="28"/>
        <end position="493"/>
    </location>
</feature>
<dbReference type="PANTHER" id="PTHR47635:SF2">
    <property type="entry name" value="LAMG-LIKE JELLYROLL FOLD DOMAIN-CONTAINING PROTEIN"/>
    <property type="match status" value="1"/>
</dbReference>